<dbReference type="EMBL" id="FLQU01000614">
    <property type="protein sequence ID" value="SBS88147.1"/>
    <property type="molecule type" value="Genomic_DNA"/>
</dbReference>
<evidence type="ECO:0000256" key="1">
    <source>
        <dbReference type="SAM" id="MobiDB-lite"/>
    </source>
</evidence>
<feature type="region of interest" description="Disordered" evidence="1">
    <location>
        <begin position="83"/>
        <end position="131"/>
    </location>
</feature>
<feature type="compositionally biased region" description="Basic and acidic residues" evidence="1">
    <location>
        <begin position="322"/>
        <end position="351"/>
    </location>
</feature>
<gene>
    <name evidence="3" type="ORF">POVCU1_043260</name>
    <name evidence="2" type="ORF">POVCU2_0046660</name>
</gene>
<evidence type="ECO:0000313" key="3">
    <source>
        <dbReference type="EMBL" id="SBS98072.1"/>
    </source>
</evidence>
<feature type="region of interest" description="Disordered" evidence="1">
    <location>
        <begin position="1298"/>
        <end position="1318"/>
    </location>
</feature>
<feature type="compositionally biased region" description="Basic and acidic residues" evidence="1">
    <location>
        <begin position="111"/>
        <end position="128"/>
    </location>
</feature>
<feature type="compositionally biased region" description="Polar residues" evidence="1">
    <location>
        <begin position="1166"/>
        <end position="1177"/>
    </location>
</feature>
<feature type="region of interest" description="Disordered" evidence="1">
    <location>
        <begin position="1041"/>
        <end position="1125"/>
    </location>
</feature>
<name>A0A1A8X2V3_PLAOA</name>
<accession>A0A1A8X2V3</accession>
<reference evidence="3" key="2">
    <citation type="submission" date="2016-05" db="EMBL/GenBank/DDBJ databases">
        <authorList>
            <person name="Lavstsen T."/>
            <person name="Jespersen J.S."/>
        </authorList>
    </citation>
    <scope>NUCLEOTIDE SEQUENCE [LARGE SCALE GENOMIC DNA]</scope>
</reference>
<evidence type="ECO:0000313" key="5">
    <source>
        <dbReference type="Proteomes" id="UP000078560"/>
    </source>
</evidence>
<sequence>MPQKESQQKRVEERKLDELITNKMHKLNSEMEIQNCEGYDNLPKADEGGYLNAVVSFEQNVLPSENYCSFTFDEKSVRKSKYSKGSVHTDDRSEEANCGSNALHGGVNKTGYREKGENVRVSEKKKDTQSGLPVELNLKKKKKKKEECSDRLNNTNVTTNLNVKSGREEENSNKHFISPKVNNELSIPDLRKKNKEIITKFENYSITSRKQNNFPHKEKNKNTNFAYKKWKYIDESKKSISEDIKIEKYFIQQSDTDFKVQRKVDSIEHVLGEAERKEASIAMQKTNSLKRGSPNGGGKVGVRDPLRRAHREDVQSEDVQNEDVHNGDLRNEDLHNEDLHNEDLHKEDLRNEDLRNRSANSGLFSSDFSSQSSCLSDTEGQVCKNVKVFGQDTERMGNKWGLTLTDKGGTEKEDISVSQHRNIVQSIKRKESKVSSANSSEGLENIKIYDDSEIDEVKESELESFWLNKEMSSILSRNRFDSDKFSDEFSEDKIIWKKEDSNILRTITSRQWTPKRGGGNKKQSDKNIELKIKKCQSDIINCGKMANNSFVRRNSFSHVVMGKNTFREEEDTSTRYSTQKNKGKKENIDMASRMEMVKEKLSRSNNNIDIDSMNYEGFDMYKVDFERLGLNVDCLEKEEKYILMLYISEKKLELVSKEREAFKREYNNTRIFGLNEKNKKNLSDNNYNPTSSSEYGYIMEDETNCKKSNTLTGKQHFEMDNMRRKKVILMEEGNHIFNASIENANIKESPTFGMSSSPYVLRSKPNGERNSFSILNSDTPFVLTGKKQLEKNLLRSSNDNDKLPQKGLFFEFYRSLLTQHQVENEHSNSYVNEKALLEKILKCFIYTFLRDESVNPFLDNCEDINKINRREETYFRNRSCSELMCNQFFLNAFGKEERMGDDQTNINSEMVKRMVSKCMLNDNLVNKMKEMRMINQLLNEEVRTYSIKVACMDMYIDVEAHFIEDAERVVVGKDVGLFYIQTVNGNYKYNYYINEKEGNVGNRNDESVWDYLYGYFSDIYSWYSDGVQSGGETPLKKLSLEKTSSQDDEGSSSKDFSSSKRLSRNYIKRKEQNRRTSRTGLQSYEEQGKMFQGDNSPGERQPSRDKDTYPLPVEENEETGKSREKNFKEVDRELFNVSNNKFITGKIEDETILSNSTKIGDGPMGSNLSSVDNSVLDGSNRVRTRNSNDLENHTWSNSMEKRMNGDASDGGSNTRVKSYMGDYSVQEINLLNEDNTGNVVIHNNGERGINSLLSSSQCSCAGIGDKLDNDVEAQLVSFQYRGCLTKEEMNTRINMHKSEKDSHNAFEKTCKKSHERTGGNKNAVGSYFAMHDSQGLVAIHIRDDMIENAIQAHFVMEKCKKYNSKMNNSYVHILSAKTKQYLAVNLENGKFVFTKKYDDLVYTDHISSKKHKVCTYFKLQPISDMMKNTLVDDIVHAVADVMMN</sequence>
<dbReference type="EMBL" id="FLQV01000784">
    <property type="protein sequence ID" value="SBS98072.1"/>
    <property type="molecule type" value="Genomic_DNA"/>
</dbReference>
<reference evidence="4 5" key="1">
    <citation type="submission" date="2016-05" db="EMBL/GenBank/DDBJ databases">
        <authorList>
            <person name="Naeem Raeece"/>
        </authorList>
    </citation>
    <scope>NUCLEOTIDE SEQUENCE [LARGE SCALE GENOMIC DNA]</scope>
</reference>
<dbReference type="Proteomes" id="UP000078560">
    <property type="component" value="Unassembled WGS sequence"/>
</dbReference>
<proteinExistence type="predicted"/>
<feature type="compositionally biased region" description="Basic and acidic residues" evidence="1">
    <location>
        <begin position="301"/>
        <end position="314"/>
    </location>
</feature>
<organism evidence="3 4">
    <name type="scientific">Plasmodium ovale curtisi</name>
    <dbReference type="NCBI Taxonomy" id="864141"/>
    <lineage>
        <taxon>Eukaryota</taxon>
        <taxon>Sar</taxon>
        <taxon>Alveolata</taxon>
        <taxon>Apicomplexa</taxon>
        <taxon>Aconoidasida</taxon>
        <taxon>Haemosporida</taxon>
        <taxon>Plasmodiidae</taxon>
        <taxon>Plasmodium</taxon>
        <taxon>Plasmodium (Plasmodium)</taxon>
    </lineage>
</organism>
<dbReference type="Proteomes" id="UP000078546">
    <property type="component" value="Unassembled WGS sequence"/>
</dbReference>
<evidence type="ECO:0000313" key="2">
    <source>
        <dbReference type="EMBL" id="SBS88147.1"/>
    </source>
</evidence>
<feature type="region of interest" description="Disordered" evidence="1">
    <location>
        <begin position="1163"/>
        <end position="1193"/>
    </location>
</feature>
<evidence type="ECO:0000313" key="4">
    <source>
        <dbReference type="Proteomes" id="UP000078546"/>
    </source>
</evidence>
<protein>
    <submittedName>
        <fullName evidence="3">Uncharacterized protein</fullName>
    </submittedName>
</protein>
<feature type="region of interest" description="Disordered" evidence="1">
    <location>
        <begin position="278"/>
        <end position="351"/>
    </location>
</feature>